<evidence type="ECO:0000259" key="11">
    <source>
        <dbReference type="Pfam" id="PF02983"/>
    </source>
</evidence>
<evidence type="ECO:0000256" key="2">
    <source>
        <dbReference type="ARBA" id="ARBA00022670"/>
    </source>
</evidence>
<dbReference type="PRINTS" id="PR00861">
    <property type="entry name" value="ALYTICPTASE"/>
</dbReference>
<keyword evidence="4" id="KW-0378">Hydrolase</keyword>
<comment type="similarity">
    <text evidence="1">Belongs to the peptidase S1 family.</text>
</comment>
<sequence length="310" mass="32055">MAHERTHPRRRRPGRWRLFAAVTGLLAGTVLFGPEAVARDGSPTVFSTAQLTSAGRALDGSGVTGIAWAVDRKAGVVQVLADDTVRAAQLAQLRSAAGPLADALRVERAPGRLAERGPLGGDGFRSSLGPCTFAFNVRIGSGWYVITAGHCILRVQYIYERRVPWPPPEPPLGQVVRVDYPGNDFGLIRYLQPPQDALGSVNLHNGTVQDITTAGDPALGQPVCFSGSTSGRGCGQVTGLNWTVSLAGGSVHGLIRTNICSAAGDSGGPLFAGTTGLGMASVGSGSCATGGVTFFQPLGEALATYGATVY</sequence>
<protein>
    <submittedName>
        <fullName evidence="12">S1 family peptidase</fullName>
    </submittedName>
</protein>
<evidence type="ECO:0000256" key="3">
    <source>
        <dbReference type="ARBA" id="ARBA00022729"/>
    </source>
</evidence>
<evidence type="ECO:0000259" key="10">
    <source>
        <dbReference type="Pfam" id="PF00089"/>
    </source>
</evidence>
<dbReference type="InterPro" id="IPR001254">
    <property type="entry name" value="Trypsin_dom"/>
</dbReference>
<dbReference type="GO" id="GO:0006508">
    <property type="term" value="P:proteolysis"/>
    <property type="evidence" value="ECO:0007669"/>
    <property type="project" value="UniProtKB-KW"/>
</dbReference>
<feature type="active site" description="Charge relay system" evidence="8">
    <location>
        <position position="184"/>
    </location>
</feature>
<keyword evidence="7 9" id="KW-1015">Disulfide bond</keyword>
<dbReference type="PROSITE" id="PS00135">
    <property type="entry name" value="TRYPSIN_SER"/>
    <property type="match status" value="1"/>
</dbReference>
<dbReference type="GO" id="GO:0004252">
    <property type="term" value="F:serine-type endopeptidase activity"/>
    <property type="evidence" value="ECO:0007669"/>
    <property type="project" value="InterPro"/>
</dbReference>
<evidence type="ECO:0000313" key="12">
    <source>
        <dbReference type="EMBL" id="QKM66441.1"/>
    </source>
</evidence>
<feature type="disulfide bond" evidence="9">
    <location>
        <begin position="131"/>
        <end position="151"/>
    </location>
</feature>
<gene>
    <name evidence="12" type="ORF">STSU_003950</name>
</gene>
<dbReference type="InterPro" id="IPR018114">
    <property type="entry name" value="TRYPSIN_HIS"/>
</dbReference>
<keyword evidence="13" id="KW-1185">Reference proteome</keyword>
<dbReference type="InterPro" id="IPR001316">
    <property type="entry name" value="Pept_S1A_streptogrisin"/>
</dbReference>
<dbReference type="PROSITE" id="PS00134">
    <property type="entry name" value="TRYPSIN_HIS"/>
    <property type="match status" value="1"/>
</dbReference>
<feature type="domain" description="Peptidase S1" evidence="10">
    <location>
        <begin position="144"/>
        <end position="298"/>
    </location>
</feature>
<dbReference type="RefSeq" id="WP_040913166.1">
    <property type="nucleotide sequence ID" value="NZ_CP029159.1"/>
</dbReference>
<dbReference type="InterPro" id="IPR043504">
    <property type="entry name" value="Peptidase_S1_PA_chymotrypsin"/>
</dbReference>
<feature type="domain" description="Peptidase S1A alpha-lytic prodomain" evidence="11">
    <location>
        <begin position="46"/>
        <end position="98"/>
    </location>
</feature>
<proteinExistence type="inferred from homology"/>
<evidence type="ECO:0000256" key="8">
    <source>
        <dbReference type="PIRSR" id="PIRSR001134-1"/>
    </source>
</evidence>
<feature type="disulfide bond" evidence="9">
    <location>
        <begin position="224"/>
        <end position="234"/>
    </location>
</feature>
<keyword evidence="5" id="KW-0720">Serine protease</keyword>
<dbReference type="Pfam" id="PF00089">
    <property type="entry name" value="Trypsin"/>
    <property type="match status" value="1"/>
</dbReference>
<feature type="active site" description="Charge relay system" evidence="8">
    <location>
        <position position="266"/>
    </location>
</feature>
<feature type="active site" description="Charge relay system" evidence="8">
    <location>
        <position position="150"/>
    </location>
</feature>
<evidence type="ECO:0000256" key="7">
    <source>
        <dbReference type="ARBA" id="ARBA00023157"/>
    </source>
</evidence>
<dbReference type="GO" id="GO:0005576">
    <property type="term" value="C:extracellular region"/>
    <property type="evidence" value="ECO:0007669"/>
    <property type="project" value="InterPro"/>
</dbReference>
<accession>A0A7G3UA89</accession>
<reference evidence="12 13" key="1">
    <citation type="journal article" date="2012" name="J. Bacteriol.">
        <title>Draft genome of Streptomyces tsukubaensis NRRL 18488, the producer of the clinically important immunosuppressant tacrolimus (FK506).</title>
        <authorList>
            <person name="Barreiro C."/>
            <person name="Prieto C."/>
            <person name="Sola-Landa A."/>
            <person name="Solera E."/>
            <person name="Martinez-Castro M."/>
            <person name="Perez-Redondo R."/>
            <person name="Garcia-Estrada C."/>
            <person name="Aparicio J.F."/>
            <person name="Fernandez-Martinez L.T."/>
            <person name="Santos-Aberturas J."/>
            <person name="Salehi-Najafabadi Z."/>
            <person name="Rodriguez-Garcia A."/>
            <person name="Tauch A."/>
            <person name="Martin J.F."/>
        </authorList>
    </citation>
    <scope>NUCLEOTIDE SEQUENCE [LARGE SCALE GENOMIC DNA]</scope>
    <source>
        <strain evidence="13">DSM 42081 / NBRC 108919 / NRRL 18488 / 9993</strain>
    </source>
</reference>
<evidence type="ECO:0000256" key="4">
    <source>
        <dbReference type="ARBA" id="ARBA00022801"/>
    </source>
</evidence>
<dbReference type="InterPro" id="IPR009003">
    <property type="entry name" value="Peptidase_S1_PA"/>
</dbReference>
<dbReference type="InterPro" id="IPR004236">
    <property type="entry name" value="Pept_S1_alpha_lytic"/>
</dbReference>
<evidence type="ECO:0000256" key="5">
    <source>
        <dbReference type="ARBA" id="ARBA00022825"/>
    </source>
</evidence>
<dbReference type="AlphaFoldDB" id="A0A7G3UA89"/>
<dbReference type="SUPFAM" id="SSF50494">
    <property type="entry name" value="Trypsin-like serine proteases"/>
    <property type="match status" value="1"/>
</dbReference>
<dbReference type="Gene3D" id="2.40.10.10">
    <property type="entry name" value="Trypsin-like serine proteases"/>
    <property type="match status" value="2"/>
</dbReference>
<keyword evidence="2" id="KW-0645">Protease</keyword>
<organism evidence="12 13">
    <name type="scientific">Streptomyces tsukubensis (strain DSM 42081 / NBRC 108919 / NRRL 18488 / 9993)</name>
    <dbReference type="NCBI Taxonomy" id="1114943"/>
    <lineage>
        <taxon>Bacteria</taxon>
        <taxon>Bacillati</taxon>
        <taxon>Actinomycetota</taxon>
        <taxon>Actinomycetes</taxon>
        <taxon>Kitasatosporales</taxon>
        <taxon>Streptomycetaceae</taxon>
        <taxon>Streptomyces</taxon>
    </lineage>
</organism>
<evidence type="ECO:0000313" key="13">
    <source>
        <dbReference type="Proteomes" id="UP000005940"/>
    </source>
</evidence>
<evidence type="ECO:0000256" key="9">
    <source>
        <dbReference type="PIRSR" id="PIRSR001134-2"/>
    </source>
</evidence>
<evidence type="ECO:0000256" key="6">
    <source>
        <dbReference type="ARBA" id="ARBA00023145"/>
    </source>
</evidence>
<dbReference type="CDD" id="cd21112">
    <property type="entry name" value="alphaLP-like"/>
    <property type="match status" value="1"/>
</dbReference>
<dbReference type="EMBL" id="CP029159">
    <property type="protein sequence ID" value="QKM66441.1"/>
    <property type="molecule type" value="Genomic_DNA"/>
</dbReference>
<feature type="disulfide bond" evidence="9">
    <location>
        <begin position="260"/>
        <end position="287"/>
    </location>
</feature>
<evidence type="ECO:0000256" key="1">
    <source>
        <dbReference type="ARBA" id="ARBA00007664"/>
    </source>
</evidence>
<keyword evidence="3" id="KW-0732">Signal</keyword>
<dbReference type="Proteomes" id="UP000005940">
    <property type="component" value="Chromosome"/>
</dbReference>
<keyword evidence="6" id="KW-0865">Zymogen</keyword>
<dbReference type="Pfam" id="PF02983">
    <property type="entry name" value="Pro_Al_protease"/>
    <property type="match status" value="1"/>
</dbReference>
<dbReference type="InterPro" id="IPR033116">
    <property type="entry name" value="TRYPSIN_SER"/>
</dbReference>
<name>A0A7G3UA89_STRT9</name>
<dbReference type="PIRSF" id="PIRSF001134">
    <property type="entry name" value="Streptogrisin"/>
    <property type="match status" value="1"/>
</dbReference>